<sequence>MTTGDIERDARNADLAQMQTRAHAHVDFNVLPAGELKMYMFGVQAGSTQPIPPPSNPADWNVYTDTLISTLPPPKITELIPPPCEPAKGEWEYPQAPSFTLEEDARFRRGFVYAHDYHSSSAATHKDRLVRICTPPELTHVEFINHQAHVQPVPGMLEMEAGIPYVAFVNGDKRKAVTVGCVQTLHSLDQYAEGAPVRNLAQILQALSWGTSTRGNSEEKIIPVYATPGLLRNDRSSEPRSGSYEGSYNLASTVMKGNGRGILRPALQVSTPEAKSQFTDILTTLHKLYQLIVPLSISKEEWDVFEHVMKDNNVFSFGGLDPGPVGCQLNISECRSGGELIAAIGNVQGSWHVDIGDEPVTFTMVTMLLRIPPGSDPGAFALGRFGLYIRSLDTLVVFLIFKGNDVHSGFAPRESVGTNRQYTGFDSKDQPKQLDAVVEAWNLAGPVNRIVYVSYIQSGAFKRNIEIAFMPTVGFGNQAAMPPSTKDASYLTFLEHGRSTLGPSFEARVDLEFTMLQWNARIAGNIQPADSGSTITSKYMGREGVLVQTQVPFNPIIQATEVRNKRGRYTWLHSVILEYSIMTTKYEIKRFRTSQAGEDALREFPQSRPRICLGWLL</sequence>
<dbReference type="Proteomes" id="UP000790377">
    <property type="component" value="Unassembled WGS sequence"/>
</dbReference>
<comment type="caution">
    <text evidence="1">The sequence shown here is derived from an EMBL/GenBank/DDBJ whole genome shotgun (WGS) entry which is preliminary data.</text>
</comment>
<evidence type="ECO:0000313" key="1">
    <source>
        <dbReference type="EMBL" id="KAH7905382.1"/>
    </source>
</evidence>
<reference evidence="1" key="1">
    <citation type="journal article" date="2021" name="New Phytol.">
        <title>Evolutionary innovations through gain and loss of genes in the ectomycorrhizal Boletales.</title>
        <authorList>
            <person name="Wu G."/>
            <person name="Miyauchi S."/>
            <person name="Morin E."/>
            <person name="Kuo A."/>
            <person name="Drula E."/>
            <person name="Varga T."/>
            <person name="Kohler A."/>
            <person name="Feng B."/>
            <person name="Cao Y."/>
            <person name="Lipzen A."/>
            <person name="Daum C."/>
            <person name="Hundley H."/>
            <person name="Pangilinan J."/>
            <person name="Johnson J."/>
            <person name="Barry K."/>
            <person name="LaButti K."/>
            <person name="Ng V."/>
            <person name="Ahrendt S."/>
            <person name="Min B."/>
            <person name="Choi I.G."/>
            <person name="Park H."/>
            <person name="Plett J.M."/>
            <person name="Magnuson J."/>
            <person name="Spatafora J.W."/>
            <person name="Nagy L.G."/>
            <person name="Henrissat B."/>
            <person name="Grigoriev I.V."/>
            <person name="Yang Z.L."/>
            <person name="Xu J."/>
            <person name="Martin F.M."/>
        </authorList>
    </citation>
    <scope>NUCLEOTIDE SEQUENCE</scope>
    <source>
        <strain evidence="1">ATCC 28755</strain>
    </source>
</reference>
<gene>
    <name evidence="1" type="ORF">BJ138DRAFT_1118520</name>
</gene>
<name>A0ACB7ZWW2_9AGAM</name>
<proteinExistence type="predicted"/>
<protein>
    <submittedName>
        <fullName evidence="1">Uncharacterized protein</fullName>
    </submittedName>
</protein>
<accession>A0ACB7ZWW2</accession>
<keyword evidence="2" id="KW-1185">Reference proteome</keyword>
<evidence type="ECO:0000313" key="2">
    <source>
        <dbReference type="Proteomes" id="UP000790377"/>
    </source>
</evidence>
<dbReference type="EMBL" id="MU268204">
    <property type="protein sequence ID" value="KAH7905382.1"/>
    <property type="molecule type" value="Genomic_DNA"/>
</dbReference>
<organism evidence="1 2">
    <name type="scientific">Hygrophoropsis aurantiaca</name>
    <dbReference type="NCBI Taxonomy" id="72124"/>
    <lineage>
        <taxon>Eukaryota</taxon>
        <taxon>Fungi</taxon>
        <taxon>Dikarya</taxon>
        <taxon>Basidiomycota</taxon>
        <taxon>Agaricomycotina</taxon>
        <taxon>Agaricomycetes</taxon>
        <taxon>Agaricomycetidae</taxon>
        <taxon>Boletales</taxon>
        <taxon>Coniophorineae</taxon>
        <taxon>Hygrophoropsidaceae</taxon>
        <taxon>Hygrophoropsis</taxon>
    </lineage>
</organism>